<evidence type="ECO:0000313" key="1">
    <source>
        <dbReference type="EMBL" id="SDW65108.1"/>
    </source>
</evidence>
<protein>
    <recommendedName>
        <fullName evidence="3">Lipoprotein</fullName>
    </recommendedName>
</protein>
<name>A0A1H2V9U8_9PROT</name>
<organism evidence="1 2">
    <name type="scientific">Nitrosomonas communis</name>
    <dbReference type="NCBI Taxonomy" id="44574"/>
    <lineage>
        <taxon>Bacteria</taxon>
        <taxon>Pseudomonadati</taxon>
        <taxon>Pseudomonadota</taxon>
        <taxon>Betaproteobacteria</taxon>
        <taxon>Nitrosomonadales</taxon>
        <taxon>Nitrosomonadaceae</taxon>
        <taxon>Nitrosomonas</taxon>
    </lineage>
</organism>
<evidence type="ECO:0000313" key="2">
    <source>
        <dbReference type="Proteomes" id="UP000183454"/>
    </source>
</evidence>
<dbReference type="AlphaFoldDB" id="A0A1H2V9U8"/>
<accession>A0A1H2V9U8</accession>
<proteinExistence type="predicted"/>
<reference evidence="1 2" key="1">
    <citation type="submission" date="2016-10" db="EMBL/GenBank/DDBJ databases">
        <authorList>
            <person name="de Groot N.N."/>
        </authorList>
    </citation>
    <scope>NUCLEOTIDE SEQUENCE [LARGE SCALE GENOMIC DNA]</scope>
    <source>
        <strain evidence="1 2">Nm110</strain>
    </source>
</reference>
<dbReference type="Proteomes" id="UP000183454">
    <property type="component" value="Unassembled WGS sequence"/>
</dbReference>
<gene>
    <name evidence="1" type="ORF">SAMN05421882_102039</name>
</gene>
<sequence length="220" mass="24534">MVSMLLIMKTTFLINKPTKFISFLAVLLIACSQSEPDVSSGAVSGNQTLTHQQAVKDAPYQTIQWTDLMPQDDLDALLNPPAYLDEIEDGSEEDMLSNQFMLAMAQASDDSYMQALSSTRIMPEFNHQRIRLPGFIVPLEFGEKQTITRFFLVPFFGACIHVPPPPPNQIIYGIFDKGLKLEALHEPVWVTGLLKTTLTENDVATSAYTIEVAEVETYAE</sequence>
<dbReference type="InterPro" id="IPR021727">
    <property type="entry name" value="DUF3299"/>
</dbReference>
<dbReference type="Gene3D" id="2.40.50.870">
    <property type="entry name" value="Protein of unknown function (DUF3299)"/>
    <property type="match status" value="1"/>
</dbReference>
<dbReference type="Pfam" id="PF11736">
    <property type="entry name" value="DUF3299"/>
    <property type="match status" value="1"/>
</dbReference>
<evidence type="ECO:0008006" key="3">
    <source>
        <dbReference type="Google" id="ProtNLM"/>
    </source>
</evidence>
<dbReference type="EMBL" id="FNNH01000020">
    <property type="protein sequence ID" value="SDW65108.1"/>
    <property type="molecule type" value="Genomic_DNA"/>
</dbReference>